<proteinExistence type="predicted"/>
<dbReference type="AlphaFoldDB" id="A0A1H5TAX6"/>
<dbReference type="InterPro" id="IPR011044">
    <property type="entry name" value="Quino_amine_DH_bsu"/>
</dbReference>
<evidence type="ECO:0000259" key="1">
    <source>
        <dbReference type="Pfam" id="PF16261"/>
    </source>
</evidence>
<dbReference type="InterPro" id="IPR017481">
    <property type="entry name" value="CHP03032"/>
</dbReference>
<dbReference type="RefSeq" id="WP_103965755.1">
    <property type="nucleotide sequence ID" value="NZ_FNUX01000004.1"/>
</dbReference>
<sequence>MDTNETTPAPAPMLEMSASRQMLSWLAEQKLSIAFTTYQVGKLYFIGLKPDNGLSVFERSFNRCMGLCTTPNGLYMSSLYQVWRFENVFEAGQQQDGFDRLYVPQMGYTTGDLDIHDMAVDSDGRLVFVNTLFGCLATLSETHSFKPLWRPFFISKLAAEDRCHLNGLAMRDEQPAYVTAVGQCDVADGWREHRAKGGIVIDVQRNEVVCGGLSMPHSPRWHNGRLWLLNSGTGDFGYVDLASGRFEPLCFCPGYMRGLSFHGDFALVGLSKPRENKTFSGLALDDHLKSRNAEARCGIQVIDLRSGDIVHWLRIEGMVEELYDVVPLPRVRRPMALGFKTDEIRRVLSVET</sequence>
<dbReference type="SUPFAM" id="SSF50969">
    <property type="entry name" value="YVTN repeat-like/Quinoprotein amine dehydrogenase"/>
    <property type="match status" value="1"/>
</dbReference>
<evidence type="ECO:0000313" key="3">
    <source>
        <dbReference type="Proteomes" id="UP000236753"/>
    </source>
</evidence>
<organism evidence="2 3">
    <name type="scientific">Nitrosomonas ureae</name>
    <dbReference type="NCBI Taxonomy" id="44577"/>
    <lineage>
        <taxon>Bacteria</taxon>
        <taxon>Pseudomonadati</taxon>
        <taxon>Pseudomonadota</taxon>
        <taxon>Betaproteobacteria</taxon>
        <taxon>Nitrosomonadales</taxon>
        <taxon>Nitrosomonadaceae</taxon>
        <taxon>Nitrosomonas</taxon>
    </lineage>
</organism>
<feature type="domain" description="Conserved hypothetical protein CHP03032" evidence="1">
    <location>
        <begin position="21"/>
        <end position="337"/>
    </location>
</feature>
<gene>
    <name evidence="2" type="ORF">SAMN05216334_10491</name>
</gene>
<name>A0A1H5TAX6_9PROT</name>
<protein>
    <submittedName>
        <fullName evidence="2">TIGR03032 family protein</fullName>
    </submittedName>
</protein>
<evidence type="ECO:0000313" key="2">
    <source>
        <dbReference type="EMBL" id="SEF60032.1"/>
    </source>
</evidence>
<dbReference type="NCBIfam" id="TIGR03032">
    <property type="entry name" value="TIGR03032 family protein"/>
    <property type="match status" value="1"/>
</dbReference>
<dbReference type="OrthoDB" id="238183at2"/>
<dbReference type="EMBL" id="FNUX01000004">
    <property type="protein sequence ID" value="SEF60032.1"/>
    <property type="molecule type" value="Genomic_DNA"/>
</dbReference>
<accession>A0A1H5TAX6</accession>
<dbReference type="Pfam" id="PF16261">
    <property type="entry name" value="DUF4915"/>
    <property type="match status" value="1"/>
</dbReference>
<reference evidence="2 3" key="1">
    <citation type="submission" date="2016-10" db="EMBL/GenBank/DDBJ databases">
        <authorList>
            <person name="de Groot N.N."/>
        </authorList>
    </citation>
    <scope>NUCLEOTIDE SEQUENCE [LARGE SCALE GENOMIC DNA]</scope>
    <source>
        <strain evidence="2 3">Nm13</strain>
    </source>
</reference>
<dbReference type="Proteomes" id="UP000236753">
    <property type="component" value="Unassembled WGS sequence"/>
</dbReference>